<evidence type="ECO:0000256" key="13">
    <source>
        <dbReference type="ARBA" id="ARBA00023034"/>
    </source>
</evidence>
<dbReference type="Pfam" id="PF05915">
    <property type="entry name" value="TMEM_230_134"/>
    <property type="match status" value="1"/>
</dbReference>
<dbReference type="GO" id="GO:0016020">
    <property type="term" value="C:membrane"/>
    <property type="evidence" value="ECO:0007669"/>
    <property type="project" value="UniProtKB-SubCell"/>
</dbReference>
<proteinExistence type="inferred from homology"/>
<feature type="transmembrane region" description="Helical" evidence="18">
    <location>
        <begin position="58"/>
        <end position="79"/>
    </location>
</feature>
<evidence type="ECO:0000256" key="12">
    <source>
        <dbReference type="ARBA" id="ARBA00023018"/>
    </source>
</evidence>
<comment type="function">
    <text evidence="16">Involved in trafficking and recycling of synaptic vesicles.</text>
</comment>
<keyword evidence="12" id="KW-0770">Synapse</keyword>
<evidence type="ECO:0000256" key="11">
    <source>
        <dbReference type="ARBA" id="ARBA00022989"/>
    </source>
</evidence>
<feature type="transmembrane region" description="Helical" evidence="18">
    <location>
        <begin position="85"/>
        <end position="104"/>
    </location>
</feature>
<dbReference type="InterPro" id="IPR008590">
    <property type="entry name" value="TMEM_230/134"/>
</dbReference>
<accession>K3X3J5</accession>
<comment type="subcellular location">
    <subcellularLocation>
        <location evidence="5">Cytoplasmic vesicle</location>
        <location evidence="5">Autophagosome</location>
    </subcellularLocation>
    <subcellularLocation>
        <location evidence="3">Cytoplasmic vesicle</location>
        <location evidence="3">Secretory vesicle</location>
        <location evidence="3">Synaptic vesicle</location>
    </subcellularLocation>
    <subcellularLocation>
        <location evidence="4">Early endosome</location>
    </subcellularLocation>
    <subcellularLocation>
        <location evidence="6">Golgi apparatus</location>
        <location evidence="6">trans-Golgi network</location>
    </subcellularLocation>
    <subcellularLocation>
        <location evidence="7">Late endosome</location>
    </subcellularLocation>
    <subcellularLocation>
        <location evidence="1">Membrane</location>
        <topology evidence="1">Multi-pass membrane protein</topology>
    </subcellularLocation>
    <subcellularLocation>
        <location evidence="2">Recycling endosome</location>
    </subcellularLocation>
</comment>
<dbReference type="HOGENOM" id="CLU_165115_0_0_1"/>
<keyword evidence="10" id="KW-0967">Endosome</keyword>
<dbReference type="InterPro" id="IPR044234">
    <property type="entry name" value="TMEM230"/>
</dbReference>
<keyword evidence="11 18" id="KW-1133">Transmembrane helix</keyword>
<comment type="similarity">
    <text evidence="8">Belongs to the TMEM134/TMEM230 family.</text>
</comment>
<keyword evidence="9 18" id="KW-0812">Transmembrane</keyword>
<dbReference type="VEuPathDB" id="FungiDB:PYU1_G011768"/>
<dbReference type="InParanoid" id="K3X3J5"/>
<evidence type="ECO:0000256" key="2">
    <source>
        <dbReference type="ARBA" id="ARBA00004172"/>
    </source>
</evidence>
<reference evidence="20" key="2">
    <citation type="submission" date="2010-04" db="EMBL/GenBank/DDBJ databases">
        <authorList>
            <person name="Buell R."/>
            <person name="Hamilton J."/>
            <person name="Hostetler J."/>
        </authorList>
    </citation>
    <scope>NUCLEOTIDE SEQUENCE [LARGE SCALE GENOMIC DNA]</scope>
    <source>
        <strain evidence="20">DAOM:BR144</strain>
    </source>
</reference>
<keyword evidence="15" id="KW-0968">Cytoplasmic vesicle</keyword>
<evidence type="ECO:0000256" key="18">
    <source>
        <dbReference type="SAM" id="Phobius"/>
    </source>
</evidence>
<evidence type="ECO:0000256" key="10">
    <source>
        <dbReference type="ARBA" id="ARBA00022753"/>
    </source>
</evidence>
<evidence type="ECO:0000256" key="17">
    <source>
        <dbReference type="ARBA" id="ARBA00024088"/>
    </source>
</evidence>
<dbReference type="Proteomes" id="UP000019132">
    <property type="component" value="Unassembled WGS sequence"/>
</dbReference>
<evidence type="ECO:0000256" key="9">
    <source>
        <dbReference type="ARBA" id="ARBA00022692"/>
    </source>
</evidence>
<keyword evidence="20" id="KW-1185">Reference proteome</keyword>
<evidence type="ECO:0000256" key="16">
    <source>
        <dbReference type="ARBA" id="ARBA00024003"/>
    </source>
</evidence>
<dbReference type="PANTHER" id="PTHR15664:SF6">
    <property type="entry name" value="TRANSMEMBRANE PROTEIN 230"/>
    <property type="match status" value="1"/>
</dbReference>
<evidence type="ECO:0000256" key="4">
    <source>
        <dbReference type="ARBA" id="ARBA00004412"/>
    </source>
</evidence>
<sequence>MAKDVRAAGVSEVRRQEKVGGLEAKFHDIAKREAQSSRFTVPEYETTRRKKFPIRTGLAAVSLFTLGSIMIFASTRIGLDGEHRGLSFLILGLIAFIPGSYASYQLYGSYKGWKGYDYSQIPSYDD</sequence>
<dbReference type="GO" id="GO:0055037">
    <property type="term" value="C:recycling endosome"/>
    <property type="evidence" value="ECO:0007669"/>
    <property type="project" value="UniProtKB-SubCell"/>
</dbReference>
<evidence type="ECO:0000256" key="3">
    <source>
        <dbReference type="ARBA" id="ARBA00004234"/>
    </source>
</evidence>
<reference evidence="19" key="3">
    <citation type="submission" date="2015-02" db="UniProtKB">
        <authorList>
            <consortium name="EnsemblProtists"/>
        </authorList>
    </citation>
    <scope>IDENTIFICATION</scope>
    <source>
        <strain evidence="19">DAOM BR144</strain>
    </source>
</reference>
<dbReference type="GO" id="GO:0005776">
    <property type="term" value="C:autophagosome"/>
    <property type="evidence" value="ECO:0007669"/>
    <property type="project" value="UniProtKB-SubCell"/>
</dbReference>
<evidence type="ECO:0000313" key="19">
    <source>
        <dbReference type="EnsemblProtists" id="PYU1_T011794"/>
    </source>
</evidence>
<dbReference type="eggNOG" id="ENOG502S4M2">
    <property type="taxonomic scope" value="Eukaryota"/>
</dbReference>
<protein>
    <recommendedName>
        <fullName evidence="17">Transmembrane protein 230</fullName>
    </recommendedName>
</protein>
<evidence type="ECO:0000256" key="14">
    <source>
        <dbReference type="ARBA" id="ARBA00023136"/>
    </source>
</evidence>
<evidence type="ECO:0000256" key="6">
    <source>
        <dbReference type="ARBA" id="ARBA00004601"/>
    </source>
</evidence>
<dbReference type="EnsemblProtists" id="PYU1_T011794">
    <property type="protein sequence ID" value="PYU1_T011794"/>
    <property type="gene ID" value="PYU1_G011768"/>
</dbReference>
<dbReference type="EMBL" id="GL376637">
    <property type="status" value="NOT_ANNOTATED_CDS"/>
    <property type="molecule type" value="Genomic_DNA"/>
</dbReference>
<keyword evidence="13" id="KW-0333">Golgi apparatus</keyword>
<organism evidence="19 20">
    <name type="scientific">Globisporangium ultimum (strain ATCC 200006 / CBS 805.95 / DAOM BR144)</name>
    <name type="common">Pythium ultimum</name>
    <dbReference type="NCBI Taxonomy" id="431595"/>
    <lineage>
        <taxon>Eukaryota</taxon>
        <taxon>Sar</taxon>
        <taxon>Stramenopiles</taxon>
        <taxon>Oomycota</taxon>
        <taxon>Peronosporomycetes</taxon>
        <taxon>Pythiales</taxon>
        <taxon>Pythiaceae</taxon>
        <taxon>Globisporangium</taxon>
    </lineage>
</organism>
<dbReference type="GO" id="GO:0005769">
    <property type="term" value="C:early endosome"/>
    <property type="evidence" value="ECO:0007669"/>
    <property type="project" value="UniProtKB-SubCell"/>
</dbReference>
<evidence type="ECO:0000256" key="15">
    <source>
        <dbReference type="ARBA" id="ARBA00023329"/>
    </source>
</evidence>
<evidence type="ECO:0000256" key="8">
    <source>
        <dbReference type="ARBA" id="ARBA00007743"/>
    </source>
</evidence>
<keyword evidence="14 18" id="KW-0472">Membrane</keyword>
<dbReference type="GO" id="GO:0005794">
    <property type="term" value="C:Golgi apparatus"/>
    <property type="evidence" value="ECO:0007669"/>
    <property type="project" value="UniProtKB-SubCell"/>
</dbReference>
<dbReference type="AlphaFoldDB" id="K3X3J5"/>
<evidence type="ECO:0000256" key="1">
    <source>
        <dbReference type="ARBA" id="ARBA00004141"/>
    </source>
</evidence>
<evidence type="ECO:0000313" key="20">
    <source>
        <dbReference type="Proteomes" id="UP000019132"/>
    </source>
</evidence>
<dbReference type="GO" id="GO:0005770">
    <property type="term" value="C:late endosome"/>
    <property type="evidence" value="ECO:0007669"/>
    <property type="project" value="UniProtKB-SubCell"/>
</dbReference>
<evidence type="ECO:0000256" key="7">
    <source>
        <dbReference type="ARBA" id="ARBA00004603"/>
    </source>
</evidence>
<dbReference type="OMA" id="YNSWILY"/>
<name>K3X3J5_GLOUD</name>
<evidence type="ECO:0000256" key="5">
    <source>
        <dbReference type="ARBA" id="ARBA00004419"/>
    </source>
</evidence>
<reference evidence="20" key="1">
    <citation type="journal article" date="2010" name="Genome Biol.">
        <title>Genome sequence of the necrotrophic plant pathogen Pythium ultimum reveals original pathogenicity mechanisms and effector repertoire.</title>
        <authorList>
            <person name="Levesque C.A."/>
            <person name="Brouwer H."/>
            <person name="Cano L."/>
            <person name="Hamilton J.P."/>
            <person name="Holt C."/>
            <person name="Huitema E."/>
            <person name="Raffaele S."/>
            <person name="Robideau G.P."/>
            <person name="Thines M."/>
            <person name="Win J."/>
            <person name="Zerillo M.M."/>
            <person name="Beakes G.W."/>
            <person name="Boore J.L."/>
            <person name="Busam D."/>
            <person name="Dumas B."/>
            <person name="Ferriera S."/>
            <person name="Fuerstenberg S.I."/>
            <person name="Gachon C.M."/>
            <person name="Gaulin E."/>
            <person name="Govers F."/>
            <person name="Grenville-Briggs L."/>
            <person name="Horner N."/>
            <person name="Hostetler J."/>
            <person name="Jiang R.H."/>
            <person name="Johnson J."/>
            <person name="Krajaejun T."/>
            <person name="Lin H."/>
            <person name="Meijer H.J."/>
            <person name="Moore B."/>
            <person name="Morris P."/>
            <person name="Phuntmart V."/>
            <person name="Puiu D."/>
            <person name="Shetty J."/>
            <person name="Stajich J.E."/>
            <person name="Tripathy S."/>
            <person name="Wawra S."/>
            <person name="van West P."/>
            <person name="Whitty B.R."/>
            <person name="Coutinho P.M."/>
            <person name="Henrissat B."/>
            <person name="Martin F."/>
            <person name="Thomas P.D."/>
            <person name="Tyler B.M."/>
            <person name="De Vries R.P."/>
            <person name="Kamoun S."/>
            <person name="Yandell M."/>
            <person name="Tisserat N."/>
            <person name="Buell C.R."/>
        </authorList>
    </citation>
    <scope>NUCLEOTIDE SEQUENCE</scope>
    <source>
        <strain evidence="20">DAOM:BR144</strain>
    </source>
</reference>
<dbReference type="PANTHER" id="PTHR15664">
    <property type="entry name" value="C20ORF30 PROTEIN"/>
    <property type="match status" value="1"/>
</dbReference>